<protein>
    <submittedName>
        <fullName evidence="2">Uncharacterized protein</fullName>
    </submittedName>
</protein>
<accession>A0A4Y2E9Q5</accession>
<keyword evidence="3" id="KW-1185">Reference proteome</keyword>
<dbReference type="EMBL" id="BGPR01000543">
    <property type="protein sequence ID" value="GBM25661.1"/>
    <property type="molecule type" value="Genomic_DNA"/>
</dbReference>
<dbReference type="OrthoDB" id="10064970at2759"/>
<feature type="region of interest" description="Disordered" evidence="1">
    <location>
        <begin position="1"/>
        <end position="22"/>
    </location>
</feature>
<gene>
    <name evidence="2" type="ORF">AVEN_207443_1</name>
</gene>
<comment type="caution">
    <text evidence="2">The sequence shown here is derived from an EMBL/GenBank/DDBJ whole genome shotgun (WGS) entry which is preliminary data.</text>
</comment>
<reference evidence="2 3" key="1">
    <citation type="journal article" date="2019" name="Sci. Rep.">
        <title>Orb-weaving spider Araneus ventricosus genome elucidates the spidroin gene catalogue.</title>
        <authorList>
            <person name="Kono N."/>
            <person name="Nakamura H."/>
            <person name="Ohtoshi R."/>
            <person name="Moran D.A.P."/>
            <person name="Shinohara A."/>
            <person name="Yoshida Y."/>
            <person name="Fujiwara M."/>
            <person name="Mori M."/>
            <person name="Tomita M."/>
            <person name="Arakawa K."/>
        </authorList>
    </citation>
    <scope>NUCLEOTIDE SEQUENCE [LARGE SCALE GENOMIC DNA]</scope>
</reference>
<dbReference type="AlphaFoldDB" id="A0A4Y2E9Q5"/>
<feature type="compositionally biased region" description="Basic residues" evidence="1">
    <location>
        <begin position="1"/>
        <end position="18"/>
    </location>
</feature>
<name>A0A4Y2E9Q5_ARAVE</name>
<sequence>MKRKRDHQKSKSYGKKKQKVDEQDIMESFAENLRDDQINKNTQLDDAKSIAGNIHKNILLHSYYAVYYDNDPIYIGKAINREDDMIEMKFLEKGAGNFRWPKRDKIEKNKRQIYFLWSYILKWN</sequence>
<proteinExistence type="predicted"/>
<evidence type="ECO:0000313" key="2">
    <source>
        <dbReference type="EMBL" id="GBM25661.1"/>
    </source>
</evidence>
<evidence type="ECO:0000256" key="1">
    <source>
        <dbReference type="SAM" id="MobiDB-lite"/>
    </source>
</evidence>
<organism evidence="2 3">
    <name type="scientific">Araneus ventricosus</name>
    <name type="common">Orbweaver spider</name>
    <name type="synonym">Epeira ventricosa</name>
    <dbReference type="NCBI Taxonomy" id="182803"/>
    <lineage>
        <taxon>Eukaryota</taxon>
        <taxon>Metazoa</taxon>
        <taxon>Ecdysozoa</taxon>
        <taxon>Arthropoda</taxon>
        <taxon>Chelicerata</taxon>
        <taxon>Arachnida</taxon>
        <taxon>Araneae</taxon>
        <taxon>Araneomorphae</taxon>
        <taxon>Entelegynae</taxon>
        <taxon>Araneoidea</taxon>
        <taxon>Araneidae</taxon>
        <taxon>Araneus</taxon>
    </lineage>
</organism>
<evidence type="ECO:0000313" key="3">
    <source>
        <dbReference type="Proteomes" id="UP000499080"/>
    </source>
</evidence>
<dbReference type="Proteomes" id="UP000499080">
    <property type="component" value="Unassembled WGS sequence"/>
</dbReference>